<organism evidence="4 5">
    <name type="scientific">Pseudonocardia aurantiaca</name>
    <dbReference type="NCBI Taxonomy" id="75290"/>
    <lineage>
        <taxon>Bacteria</taxon>
        <taxon>Bacillati</taxon>
        <taxon>Actinomycetota</taxon>
        <taxon>Actinomycetes</taxon>
        <taxon>Pseudonocardiales</taxon>
        <taxon>Pseudonocardiaceae</taxon>
        <taxon>Pseudonocardia</taxon>
    </lineage>
</organism>
<dbReference type="Proteomes" id="UP001597145">
    <property type="component" value="Unassembled WGS sequence"/>
</dbReference>
<dbReference type="InterPro" id="IPR029058">
    <property type="entry name" value="AB_hydrolase_fold"/>
</dbReference>
<name>A0ABW4FTI3_9PSEU</name>
<accession>A0ABW4FTI3</accession>
<comment type="similarity">
    <text evidence="1">Belongs to the thioesterase family.</text>
</comment>
<comment type="caution">
    <text evidence="4">The sequence shown here is derived from an EMBL/GenBank/DDBJ whole genome shotgun (WGS) entry which is preliminary data.</text>
</comment>
<dbReference type="PANTHER" id="PTHR11487:SF0">
    <property type="entry name" value="S-ACYL FATTY ACID SYNTHASE THIOESTERASE, MEDIUM CHAIN"/>
    <property type="match status" value="1"/>
</dbReference>
<dbReference type="InterPro" id="IPR020802">
    <property type="entry name" value="TesA-like"/>
</dbReference>
<dbReference type="RefSeq" id="WP_343985742.1">
    <property type="nucleotide sequence ID" value="NZ_BAAAJG010000026.1"/>
</dbReference>
<dbReference type="SUPFAM" id="SSF53474">
    <property type="entry name" value="alpha/beta-Hydrolases"/>
    <property type="match status" value="1"/>
</dbReference>
<evidence type="ECO:0000313" key="4">
    <source>
        <dbReference type="EMBL" id="MFD1533630.1"/>
    </source>
</evidence>
<dbReference type="Pfam" id="PF00975">
    <property type="entry name" value="Thioesterase"/>
    <property type="match status" value="1"/>
</dbReference>
<proteinExistence type="inferred from homology"/>
<protein>
    <submittedName>
        <fullName evidence="4">Thioesterase II family protein</fullName>
    </submittedName>
</protein>
<keyword evidence="2" id="KW-0378">Hydrolase</keyword>
<dbReference type="Gene3D" id="3.40.50.1820">
    <property type="entry name" value="alpha/beta hydrolase"/>
    <property type="match status" value="1"/>
</dbReference>
<sequence>MTTTTSDLWLRRFHPAPDAAVKLVCLPHAGGSATSFLRLSRELSPTIEVLAVQYPGRQDRIREPLIGSVAELAGLLLDVVVERDSRPTALLGHSMGALVAFELGLRMQSHGVRPVALFPSGRRAPILHRGPHRDEVQYHLAGDAELLARVARLGGTAAHLLADEYIRRAVLPAIRNDFRAAETYRGGDAVLDSPIFAMTGRTDPEVTLDEVRSWELHSRDAFDMRVFDGSHFFIFDSTTAVAAYASSALGSLATTDAA</sequence>
<keyword evidence="5" id="KW-1185">Reference proteome</keyword>
<gene>
    <name evidence="4" type="ORF">ACFSCY_29825</name>
</gene>
<dbReference type="EMBL" id="JBHUCP010000025">
    <property type="protein sequence ID" value="MFD1533630.1"/>
    <property type="molecule type" value="Genomic_DNA"/>
</dbReference>
<feature type="domain" description="Thioesterase TesA-like" evidence="3">
    <location>
        <begin position="24"/>
        <end position="249"/>
    </location>
</feature>
<dbReference type="InterPro" id="IPR001031">
    <property type="entry name" value="Thioesterase"/>
</dbReference>
<evidence type="ECO:0000256" key="1">
    <source>
        <dbReference type="ARBA" id="ARBA00007169"/>
    </source>
</evidence>
<dbReference type="InterPro" id="IPR012223">
    <property type="entry name" value="TEII"/>
</dbReference>
<reference evidence="5" key="1">
    <citation type="journal article" date="2019" name="Int. J. Syst. Evol. Microbiol.">
        <title>The Global Catalogue of Microorganisms (GCM) 10K type strain sequencing project: providing services to taxonomists for standard genome sequencing and annotation.</title>
        <authorList>
            <consortium name="The Broad Institute Genomics Platform"/>
            <consortium name="The Broad Institute Genome Sequencing Center for Infectious Disease"/>
            <person name="Wu L."/>
            <person name="Ma J."/>
        </authorList>
    </citation>
    <scope>NUCLEOTIDE SEQUENCE [LARGE SCALE GENOMIC DNA]</scope>
    <source>
        <strain evidence="5">JCM 12165</strain>
    </source>
</reference>
<dbReference type="PANTHER" id="PTHR11487">
    <property type="entry name" value="THIOESTERASE"/>
    <property type="match status" value="1"/>
</dbReference>
<evidence type="ECO:0000259" key="3">
    <source>
        <dbReference type="SMART" id="SM00824"/>
    </source>
</evidence>
<evidence type="ECO:0000256" key="2">
    <source>
        <dbReference type="ARBA" id="ARBA00022801"/>
    </source>
</evidence>
<evidence type="ECO:0000313" key="5">
    <source>
        <dbReference type="Proteomes" id="UP001597145"/>
    </source>
</evidence>
<dbReference type="SMART" id="SM00824">
    <property type="entry name" value="PKS_TE"/>
    <property type="match status" value="1"/>
</dbReference>